<dbReference type="NCBIfam" id="NF003933">
    <property type="entry name" value="PRK05444.2-2"/>
    <property type="match status" value="1"/>
</dbReference>
<feature type="binding site" evidence="11">
    <location>
        <position position="180"/>
    </location>
    <ligand>
        <name>thiamine diphosphate</name>
        <dbReference type="ChEBI" id="CHEBI:58937"/>
    </ligand>
</feature>
<dbReference type="InterPro" id="IPR009014">
    <property type="entry name" value="Transketo_C/PFOR_II"/>
</dbReference>
<evidence type="ECO:0000256" key="5">
    <source>
        <dbReference type="ARBA" id="ARBA00022723"/>
    </source>
</evidence>
<feature type="binding site" evidence="11">
    <location>
        <position position="79"/>
    </location>
    <ligand>
        <name>thiamine diphosphate</name>
        <dbReference type="ChEBI" id="CHEBI:58937"/>
    </ligand>
</feature>
<comment type="cofactor">
    <cofactor evidence="11">
        <name>thiamine diphosphate</name>
        <dbReference type="ChEBI" id="CHEBI:58937"/>
    </cofactor>
    <text evidence="11">Binds 1 thiamine pyrophosphate per subunit.</text>
</comment>
<feature type="binding site" evidence="11">
    <location>
        <position position="151"/>
    </location>
    <ligand>
        <name>Mg(2+)</name>
        <dbReference type="ChEBI" id="CHEBI:18420"/>
    </ligand>
</feature>
<dbReference type="PROSITE" id="PS00801">
    <property type="entry name" value="TRANSKETOLASE_1"/>
    <property type="match status" value="1"/>
</dbReference>
<dbReference type="InterPro" id="IPR005477">
    <property type="entry name" value="Dxylulose-5-P_synthase"/>
</dbReference>
<dbReference type="OrthoDB" id="9803371at2"/>
<dbReference type="GO" id="GO:0030976">
    <property type="term" value="F:thiamine pyrophosphate binding"/>
    <property type="evidence" value="ECO:0007669"/>
    <property type="project" value="UniProtKB-UniRule"/>
</dbReference>
<dbReference type="Pfam" id="PF02779">
    <property type="entry name" value="Transket_pyr"/>
    <property type="match status" value="1"/>
</dbReference>
<name>A0A239PSV5_9RHOB</name>
<evidence type="ECO:0000256" key="8">
    <source>
        <dbReference type="ARBA" id="ARBA00023052"/>
    </source>
</evidence>
<dbReference type="CDD" id="cd07033">
    <property type="entry name" value="TPP_PYR_DXS_TK_like"/>
    <property type="match status" value="1"/>
</dbReference>
<sequence>MTDRPQTPVLDRVNLPSDLKSLTDTELRQLADELRSETISAVSVTGGHLGAGLGVVELTVALHAVFDTPRDKVIWDVGHQCYPHKILTGRRDRIRTLRTGGGLAGFTKRAESPYDPFGAGHSSTSISAALGFAAARDLGGDPGDAIAVIGDGAMSAGMAYEALNNAGHLGKRLFVVLNDNEMSIAPPVGAMSSYLTRLYTGGPFQELKAVAKGAVGMLPDAVQEGARRAKEMLKGIAVGGTLFEELGFSYIGPVDGHDLEQLLPLLRTVKSRASGPILIHAVTRKGKGYAPAENAADRGHATGKFHVGTGVQAKTKSNAPSYTSVFARELITQATGDDRIVGITAAMPDGTGLKQFADRFPRRSFDVGIAEQHAVTFAAGLAAGGMKPFCAIYSTFLQRGYDQVVHDVAVQGLPVRFAIDRAGLVGQDGPTHAGAYDIAFLANLPGFVVMAASDEAELAHMVATAAAHDEGPIAFRFPRGEGTGVDLPERGEILPIGKGRIVQPGSGVALLCLGTRLGAAIEAREALEARGIRPTIADARFAKPLDREMILELARDHDALITIEEGAIGGFGSHVAQLLADEGVFDHGLKFRSMVLPDRFVDHDAPFAMYEDSALNARHIEAKVLDVLGVDSIADCRA</sequence>
<keyword evidence="6 11" id="KW-0460">Magnesium</keyword>
<dbReference type="EC" id="2.2.1.7" evidence="11"/>
<evidence type="ECO:0000256" key="10">
    <source>
        <dbReference type="ARBA" id="ARBA00055605"/>
    </source>
</evidence>
<dbReference type="UniPathway" id="UPA00064">
    <property type="reaction ID" value="UER00091"/>
</dbReference>
<dbReference type="GO" id="GO:0000287">
    <property type="term" value="F:magnesium ion binding"/>
    <property type="evidence" value="ECO:0007669"/>
    <property type="project" value="UniProtKB-UniRule"/>
</dbReference>
<dbReference type="GO" id="GO:0016114">
    <property type="term" value="P:terpenoid biosynthetic process"/>
    <property type="evidence" value="ECO:0007669"/>
    <property type="project" value="UniProtKB-UniRule"/>
</dbReference>
<feature type="binding site" evidence="11">
    <location>
        <begin position="120"/>
        <end position="122"/>
    </location>
    <ligand>
        <name>thiamine diphosphate</name>
        <dbReference type="ChEBI" id="CHEBI:58937"/>
    </ligand>
</feature>
<dbReference type="PANTHER" id="PTHR43322:SF5">
    <property type="entry name" value="1-DEOXY-D-XYLULOSE-5-PHOSPHATE SYNTHASE, CHLOROPLASTIC"/>
    <property type="match status" value="1"/>
</dbReference>
<dbReference type="CDD" id="cd02007">
    <property type="entry name" value="TPP_DXS"/>
    <property type="match status" value="1"/>
</dbReference>
<dbReference type="AlphaFoldDB" id="A0A239PSV5"/>
<keyword evidence="7 11" id="KW-0784">Thiamine biosynthesis</keyword>
<keyword evidence="14" id="KW-1185">Reference proteome</keyword>
<dbReference type="EMBL" id="FZQB01000004">
    <property type="protein sequence ID" value="SNT73133.1"/>
    <property type="molecule type" value="Genomic_DNA"/>
</dbReference>
<dbReference type="InterPro" id="IPR049557">
    <property type="entry name" value="Transketolase_CS"/>
</dbReference>
<evidence type="ECO:0000256" key="6">
    <source>
        <dbReference type="ARBA" id="ARBA00022842"/>
    </source>
</evidence>
<comment type="function">
    <text evidence="10 11">Catalyzes the acyloin condensation reaction between C atoms 2 and 3 of pyruvate and glyceraldehyde 3-phosphate to yield 1-deoxy-D-xylulose-5-phosphate (DXP).</text>
</comment>
<dbReference type="InterPro" id="IPR005475">
    <property type="entry name" value="Transketolase-like_Pyr-bd"/>
</dbReference>
<comment type="pathway">
    <text evidence="1 11">Metabolic intermediate biosynthesis; 1-deoxy-D-xylulose 5-phosphate biosynthesis; 1-deoxy-D-xylulose 5-phosphate from D-glyceraldehyde 3-phosphate and pyruvate: step 1/1.</text>
</comment>
<dbReference type="GO" id="GO:0019288">
    <property type="term" value="P:isopentenyl diphosphate biosynthetic process, methylerythritol 4-phosphate pathway"/>
    <property type="evidence" value="ECO:0007669"/>
    <property type="project" value="UniProtKB-ARBA"/>
</dbReference>
<dbReference type="Pfam" id="PF13292">
    <property type="entry name" value="DXP_synthase_N"/>
    <property type="match status" value="1"/>
</dbReference>
<organism evidence="13 14">
    <name type="scientific">Paracoccus seriniphilus</name>
    <dbReference type="NCBI Taxonomy" id="184748"/>
    <lineage>
        <taxon>Bacteria</taxon>
        <taxon>Pseudomonadati</taxon>
        <taxon>Pseudomonadota</taxon>
        <taxon>Alphaproteobacteria</taxon>
        <taxon>Rhodobacterales</taxon>
        <taxon>Paracoccaceae</taxon>
        <taxon>Paracoccus</taxon>
    </lineage>
</organism>
<evidence type="ECO:0000256" key="4">
    <source>
        <dbReference type="ARBA" id="ARBA00022679"/>
    </source>
</evidence>
<comment type="similarity">
    <text evidence="2 11">Belongs to the transketolase family. DXPS subfamily.</text>
</comment>
<dbReference type="FunFam" id="3.40.50.970:FF:000005">
    <property type="entry name" value="1-deoxy-D-xylulose-5-phosphate synthase"/>
    <property type="match status" value="1"/>
</dbReference>
<evidence type="ECO:0000256" key="1">
    <source>
        <dbReference type="ARBA" id="ARBA00004980"/>
    </source>
</evidence>
<keyword evidence="9 11" id="KW-0414">Isoprene biosynthesis</keyword>
<evidence type="ECO:0000256" key="3">
    <source>
        <dbReference type="ARBA" id="ARBA00011738"/>
    </source>
</evidence>
<protein>
    <recommendedName>
        <fullName evidence="11">1-deoxy-D-xylulose-5-phosphate synthase</fullName>
        <ecNumber evidence="11">2.2.1.7</ecNumber>
    </recommendedName>
    <alternativeName>
        <fullName evidence="11">1-deoxyxylulose-5-phosphate synthase</fullName>
        <shortName evidence="11">DXP synthase</shortName>
        <shortName evidence="11">DXPS</shortName>
    </alternativeName>
</protein>
<dbReference type="PANTHER" id="PTHR43322">
    <property type="entry name" value="1-D-DEOXYXYLULOSE 5-PHOSPHATE SYNTHASE-RELATED"/>
    <property type="match status" value="1"/>
</dbReference>
<dbReference type="SMART" id="SM00861">
    <property type="entry name" value="Transket_pyr"/>
    <property type="match status" value="1"/>
</dbReference>
<comment type="subunit">
    <text evidence="3 11">Homodimer.</text>
</comment>
<dbReference type="RefSeq" id="WP_089343888.1">
    <property type="nucleotide sequence ID" value="NZ_CP067129.1"/>
</dbReference>
<evidence type="ECO:0000256" key="2">
    <source>
        <dbReference type="ARBA" id="ARBA00011081"/>
    </source>
</evidence>
<evidence type="ECO:0000313" key="14">
    <source>
        <dbReference type="Proteomes" id="UP000198307"/>
    </source>
</evidence>
<keyword evidence="5 11" id="KW-0479">Metal-binding</keyword>
<feature type="domain" description="Transketolase-like pyrimidine-binding" evidence="12">
    <location>
        <begin position="320"/>
        <end position="485"/>
    </location>
</feature>
<dbReference type="PROSITE" id="PS00802">
    <property type="entry name" value="TRANSKETOLASE_2"/>
    <property type="match status" value="1"/>
</dbReference>
<dbReference type="Gene3D" id="3.40.50.920">
    <property type="match status" value="1"/>
</dbReference>
<keyword evidence="8 11" id="KW-0786">Thiamine pyrophosphate</keyword>
<dbReference type="NCBIfam" id="TIGR00204">
    <property type="entry name" value="dxs"/>
    <property type="match status" value="1"/>
</dbReference>
<dbReference type="FunFam" id="3.40.50.920:FF:000002">
    <property type="entry name" value="1-deoxy-D-xylulose-5-phosphate synthase"/>
    <property type="match status" value="1"/>
</dbReference>
<feature type="binding site" evidence="11">
    <location>
        <position position="180"/>
    </location>
    <ligand>
        <name>Mg(2+)</name>
        <dbReference type="ChEBI" id="CHEBI:18420"/>
    </ligand>
</feature>
<evidence type="ECO:0000256" key="7">
    <source>
        <dbReference type="ARBA" id="ARBA00022977"/>
    </source>
</evidence>
<gene>
    <name evidence="11" type="primary">dxs</name>
    <name evidence="13" type="ORF">SAMN05444959_104305</name>
</gene>
<dbReference type="SUPFAM" id="SSF52922">
    <property type="entry name" value="TK C-terminal domain-like"/>
    <property type="match status" value="1"/>
</dbReference>
<dbReference type="Pfam" id="PF02780">
    <property type="entry name" value="Transketolase_C"/>
    <property type="match status" value="1"/>
</dbReference>
<evidence type="ECO:0000259" key="12">
    <source>
        <dbReference type="SMART" id="SM00861"/>
    </source>
</evidence>
<evidence type="ECO:0000313" key="13">
    <source>
        <dbReference type="EMBL" id="SNT73133.1"/>
    </source>
</evidence>
<comment type="catalytic activity">
    <reaction evidence="11">
        <text>D-glyceraldehyde 3-phosphate + pyruvate + H(+) = 1-deoxy-D-xylulose 5-phosphate + CO2</text>
        <dbReference type="Rhea" id="RHEA:12605"/>
        <dbReference type="ChEBI" id="CHEBI:15361"/>
        <dbReference type="ChEBI" id="CHEBI:15378"/>
        <dbReference type="ChEBI" id="CHEBI:16526"/>
        <dbReference type="ChEBI" id="CHEBI:57792"/>
        <dbReference type="ChEBI" id="CHEBI:59776"/>
        <dbReference type="EC" id="2.2.1.7"/>
    </reaction>
</comment>
<accession>A0A239PSV5</accession>
<feature type="binding site" evidence="11">
    <location>
        <position position="371"/>
    </location>
    <ligand>
        <name>thiamine diphosphate</name>
        <dbReference type="ChEBI" id="CHEBI:58937"/>
    </ligand>
</feature>
<dbReference type="Gene3D" id="3.40.50.970">
    <property type="match status" value="2"/>
</dbReference>
<feature type="binding site" evidence="11">
    <location>
        <begin position="152"/>
        <end position="153"/>
    </location>
    <ligand>
        <name>thiamine diphosphate</name>
        <dbReference type="ChEBI" id="CHEBI:58937"/>
    </ligand>
</feature>
<feature type="binding site" evidence="11">
    <location>
        <position position="289"/>
    </location>
    <ligand>
        <name>thiamine diphosphate</name>
        <dbReference type="ChEBI" id="CHEBI:58937"/>
    </ligand>
</feature>
<reference evidence="13 14" key="1">
    <citation type="submission" date="2017-07" db="EMBL/GenBank/DDBJ databases">
        <authorList>
            <person name="Sun Z.S."/>
            <person name="Albrecht U."/>
            <person name="Echele G."/>
            <person name="Lee C.C."/>
        </authorList>
    </citation>
    <scope>NUCLEOTIDE SEQUENCE [LARGE SCALE GENOMIC DNA]</scope>
    <source>
        <strain evidence="13 14">DSM 14827</strain>
    </source>
</reference>
<dbReference type="GO" id="GO:0009228">
    <property type="term" value="P:thiamine biosynthetic process"/>
    <property type="evidence" value="ECO:0007669"/>
    <property type="project" value="UniProtKB-UniRule"/>
</dbReference>
<proteinExistence type="inferred from homology"/>
<evidence type="ECO:0000256" key="9">
    <source>
        <dbReference type="ARBA" id="ARBA00023229"/>
    </source>
</evidence>
<dbReference type="InterPro" id="IPR020826">
    <property type="entry name" value="Transketolase_BS"/>
</dbReference>
<dbReference type="GO" id="GO:0008661">
    <property type="term" value="F:1-deoxy-D-xylulose-5-phosphate synthase activity"/>
    <property type="evidence" value="ECO:0007669"/>
    <property type="project" value="UniProtKB-UniRule"/>
</dbReference>
<keyword evidence="4 11" id="KW-0808">Transferase</keyword>
<dbReference type="InterPro" id="IPR029061">
    <property type="entry name" value="THDP-binding"/>
</dbReference>
<dbReference type="HAMAP" id="MF_00315">
    <property type="entry name" value="DXP_synth"/>
    <property type="match status" value="1"/>
</dbReference>
<evidence type="ECO:0000256" key="11">
    <source>
        <dbReference type="HAMAP-Rule" id="MF_00315"/>
    </source>
</evidence>
<comment type="cofactor">
    <cofactor evidence="11">
        <name>Mg(2+)</name>
        <dbReference type="ChEBI" id="CHEBI:18420"/>
    </cofactor>
    <text evidence="11">Binds 1 Mg(2+) ion per subunit.</text>
</comment>
<dbReference type="InterPro" id="IPR033248">
    <property type="entry name" value="Transketolase_C"/>
</dbReference>
<dbReference type="SUPFAM" id="SSF52518">
    <property type="entry name" value="Thiamin diphosphate-binding fold (THDP-binding)"/>
    <property type="match status" value="2"/>
</dbReference>
<dbReference type="Proteomes" id="UP000198307">
    <property type="component" value="Unassembled WGS sequence"/>
</dbReference>